<protein>
    <submittedName>
        <fullName evidence="2">Uncharacterized protein</fullName>
    </submittedName>
</protein>
<proteinExistence type="predicted"/>
<evidence type="ECO:0000313" key="2">
    <source>
        <dbReference type="EMBL" id="KAH7040093.1"/>
    </source>
</evidence>
<evidence type="ECO:0000256" key="1">
    <source>
        <dbReference type="SAM" id="Coils"/>
    </source>
</evidence>
<gene>
    <name evidence="2" type="ORF">B0I36DRAFT_5553</name>
</gene>
<evidence type="ECO:0000313" key="3">
    <source>
        <dbReference type="Proteomes" id="UP000756346"/>
    </source>
</evidence>
<dbReference type="AlphaFoldDB" id="A0A9P9BVC2"/>
<accession>A0A9P9BVC2</accession>
<sequence>MATEFERTLDKLSHSESETASFWQAKHSALSQHFSRAETELKLLQAELDVRMAEREEMRDALDAMRRDLAAREEEVLSLKGHLAKMKQWISASGKMEDQTSDQEFADMMMKLMNGLQNWVISHFKKARLGRRDYSRHNTKFMEIRMADGPMMCRVEISSTDDDVVGELARLVPMFVQVASQSKLALLQSIVSQIMVELVFQPYFPGLPDDQNRRLRQHEDDLAAMTEAINQWRASTLALIRKHSTEAIRQHSASLLDNSVARLNQILDSITDANTTDMRDQAARALLSNAMELAQSLALQKARFTVKIPSVLPQEHVTYDQSTMEDTGGEDDDDLIGRPVLCIIFPALVKNGDAAGEHLHFENVICKAKVLCTSE</sequence>
<name>A0A9P9BVC2_9PEZI</name>
<comment type="caution">
    <text evidence="2">The sequence shown here is derived from an EMBL/GenBank/DDBJ whole genome shotgun (WGS) entry which is preliminary data.</text>
</comment>
<keyword evidence="1" id="KW-0175">Coiled coil</keyword>
<dbReference type="OrthoDB" id="5328813at2759"/>
<reference evidence="2" key="1">
    <citation type="journal article" date="2021" name="Nat. Commun.">
        <title>Genetic determinants of endophytism in the Arabidopsis root mycobiome.</title>
        <authorList>
            <person name="Mesny F."/>
            <person name="Miyauchi S."/>
            <person name="Thiergart T."/>
            <person name="Pickel B."/>
            <person name="Atanasova L."/>
            <person name="Karlsson M."/>
            <person name="Huettel B."/>
            <person name="Barry K.W."/>
            <person name="Haridas S."/>
            <person name="Chen C."/>
            <person name="Bauer D."/>
            <person name="Andreopoulos W."/>
            <person name="Pangilinan J."/>
            <person name="LaButti K."/>
            <person name="Riley R."/>
            <person name="Lipzen A."/>
            <person name="Clum A."/>
            <person name="Drula E."/>
            <person name="Henrissat B."/>
            <person name="Kohler A."/>
            <person name="Grigoriev I.V."/>
            <person name="Martin F.M."/>
            <person name="Hacquard S."/>
        </authorList>
    </citation>
    <scope>NUCLEOTIDE SEQUENCE</scope>
    <source>
        <strain evidence="2">MPI-CAGE-CH-0230</strain>
    </source>
</reference>
<dbReference type="GeneID" id="70192566"/>
<dbReference type="EMBL" id="JAGTJQ010000001">
    <property type="protein sequence ID" value="KAH7040093.1"/>
    <property type="molecule type" value="Genomic_DNA"/>
</dbReference>
<keyword evidence="3" id="KW-1185">Reference proteome</keyword>
<dbReference type="RefSeq" id="XP_046018148.1">
    <property type="nucleotide sequence ID" value="XM_046163020.1"/>
</dbReference>
<dbReference type="Proteomes" id="UP000756346">
    <property type="component" value="Unassembled WGS sequence"/>
</dbReference>
<feature type="coiled-coil region" evidence="1">
    <location>
        <begin position="36"/>
        <end position="75"/>
    </location>
</feature>
<organism evidence="2 3">
    <name type="scientific">Microdochium trichocladiopsis</name>
    <dbReference type="NCBI Taxonomy" id="1682393"/>
    <lineage>
        <taxon>Eukaryota</taxon>
        <taxon>Fungi</taxon>
        <taxon>Dikarya</taxon>
        <taxon>Ascomycota</taxon>
        <taxon>Pezizomycotina</taxon>
        <taxon>Sordariomycetes</taxon>
        <taxon>Xylariomycetidae</taxon>
        <taxon>Xylariales</taxon>
        <taxon>Microdochiaceae</taxon>
        <taxon>Microdochium</taxon>
    </lineage>
</organism>